<evidence type="ECO:0000313" key="2">
    <source>
        <dbReference type="EnsemblMetazoa" id="CLYHEMP013417.1"/>
    </source>
</evidence>
<dbReference type="SUPFAM" id="SSF52266">
    <property type="entry name" value="SGNH hydrolase"/>
    <property type="match status" value="1"/>
</dbReference>
<dbReference type="PANTHER" id="PTHR34407:SF1">
    <property type="entry name" value="SGNH HYDROLASE-TYPE ESTERASE DOMAIN-CONTAINING PROTEIN"/>
    <property type="match status" value="1"/>
</dbReference>
<proteinExistence type="predicted"/>
<reference evidence="2" key="1">
    <citation type="submission" date="2021-01" db="UniProtKB">
        <authorList>
            <consortium name="EnsemblMetazoa"/>
        </authorList>
    </citation>
    <scope>IDENTIFICATION</scope>
</reference>
<name>A0A7M6DJT1_9CNID</name>
<protein>
    <submittedName>
        <fullName evidence="2">Uncharacterized protein</fullName>
    </submittedName>
</protein>
<dbReference type="OrthoDB" id="544608at2759"/>
<sequence length="471" mass="53810">MFILLVLLLYNTFFIEAMVNEVKLLSLQKKLLQNPLDYWLFKDQYNSLDELLIDYTMVNKSVSYPTPSSSRVKNLVFKALNGIDVNVAILGGSISAGATLYKEHHQNKVYFRVLEHFWNELVEPVTGSRMVVHDNSIGAIGSDFYSYCLNNYVLGNSTDLVIWELSANDYHRFDNRDVPPTLPLELLTRNIYRLEKRPLLIYAHFFRGKDHIEEQQCNNLETEGATYLSRYYWIPTVSWRKLICKKLVMSQNNAYFTKVFAADNSHPSLLGHAQMGFLFLHLVRKIFLQVIDDLFPLEMQTSSLSLALPPVVVEPLTKTVYTKSQMVSDDPICFTFNIPSSGRLPFNQRDVVEIIKNDGYTISTAHGFTQRKDRTEGLRTRAQNAELRLRIQVPMHSGDPLKEWMILIGSYSNLGGAVFFLDDSFSRIIETDKYSYGSIVAAVATHVKPGTHILVIKSLKKGFFLSSIMLG</sequence>
<dbReference type="EnsemblMetazoa" id="CLYHEMT013417.1">
    <property type="protein sequence ID" value="CLYHEMP013417.1"/>
    <property type="gene ID" value="CLYHEMG013417"/>
</dbReference>
<dbReference type="GeneID" id="136822623"/>
<organism evidence="2 3">
    <name type="scientific">Clytia hemisphaerica</name>
    <dbReference type="NCBI Taxonomy" id="252671"/>
    <lineage>
        <taxon>Eukaryota</taxon>
        <taxon>Metazoa</taxon>
        <taxon>Cnidaria</taxon>
        <taxon>Hydrozoa</taxon>
        <taxon>Hydroidolina</taxon>
        <taxon>Leptothecata</taxon>
        <taxon>Obeliida</taxon>
        <taxon>Clytiidae</taxon>
        <taxon>Clytia</taxon>
    </lineage>
</organism>
<dbReference type="AlphaFoldDB" id="A0A7M6DJT1"/>
<dbReference type="RefSeq" id="XP_066934993.1">
    <property type="nucleotide sequence ID" value="XM_067078892.1"/>
</dbReference>
<feature type="chain" id="PRO_5029813198" evidence="1">
    <location>
        <begin position="18"/>
        <end position="471"/>
    </location>
</feature>
<accession>A0A7M6DJT1</accession>
<keyword evidence="3" id="KW-1185">Reference proteome</keyword>
<evidence type="ECO:0000256" key="1">
    <source>
        <dbReference type="SAM" id="SignalP"/>
    </source>
</evidence>
<dbReference type="Proteomes" id="UP000594262">
    <property type="component" value="Unplaced"/>
</dbReference>
<feature type="signal peptide" evidence="1">
    <location>
        <begin position="1"/>
        <end position="17"/>
    </location>
</feature>
<evidence type="ECO:0000313" key="3">
    <source>
        <dbReference type="Proteomes" id="UP000594262"/>
    </source>
</evidence>
<keyword evidence="1" id="KW-0732">Signal</keyword>
<dbReference type="PANTHER" id="PTHR34407">
    <property type="entry name" value="EXPRESSED PROTEIN"/>
    <property type="match status" value="1"/>
</dbReference>